<proteinExistence type="predicted"/>
<dbReference type="EMBL" id="JAARZC010000005">
    <property type="protein sequence ID" value="MBC2250878.1"/>
    <property type="molecule type" value="Genomic_DNA"/>
</dbReference>
<protein>
    <submittedName>
        <fullName evidence="1">Uncharacterized protein</fullName>
    </submittedName>
</protein>
<evidence type="ECO:0000313" key="2">
    <source>
        <dbReference type="Proteomes" id="UP000559864"/>
    </source>
</evidence>
<dbReference type="Proteomes" id="UP000559864">
    <property type="component" value="Unassembled WGS sequence"/>
</dbReference>
<name>A0A7X1DCL7_9LIST</name>
<comment type="caution">
    <text evidence="1">The sequence shown here is derived from an EMBL/GenBank/DDBJ whole genome shotgun (WGS) entry which is preliminary data.</text>
</comment>
<dbReference type="RefSeq" id="WP_185605166.1">
    <property type="nucleotide sequence ID" value="NZ_JAARZC010000005.1"/>
</dbReference>
<accession>A0A7X1DCL7</accession>
<organism evidence="1 2">
    <name type="scientific">Listeria cossartiae subsp. cayugensis</name>
    <dbReference type="NCBI Taxonomy" id="2713505"/>
    <lineage>
        <taxon>Bacteria</taxon>
        <taxon>Bacillati</taxon>
        <taxon>Bacillota</taxon>
        <taxon>Bacilli</taxon>
        <taxon>Bacillales</taxon>
        <taxon>Listeriaceae</taxon>
        <taxon>Listeria</taxon>
        <taxon>Listeria cossartiae</taxon>
    </lineage>
</organism>
<dbReference type="AlphaFoldDB" id="A0A7X1DCL7"/>
<evidence type="ECO:0000313" key="1">
    <source>
        <dbReference type="EMBL" id="MBC2250878.1"/>
    </source>
</evidence>
<gene>
    <name evidence="1" type="ORF">HCB49_12845</name>
</gene>
<reference evidence="1 2" key="1">
    <citation type="submission" date="2020-03" db="EMBL/GenBank/DDBJ databases">
        <title>Soil Listeria distribution.</title>
        <authorList>
            <person name="Liao J."/>
            <person name="Wiedmann M."/>
        </authorList>
    </citation>
    <scope>NUCLEOTIDE SEQUENCE [LARGE SCALE GENOMIC DNA]</scope>
    <source>
        <strain evidence="1 2">FSL L7-0123</strain>
    </source>
</reference>
<sequence>MKRQLTVKESYFATTKKEAEDVVKDALEDKHLIKQSITEKSSKNGDYFQIDVEFKYNTARGLMEGE</sequence>